<dbReference type="InterPro" id="IPR002104">
    <property type="entry name" value="Integrase_catalytic"/>
</dbReference>
<evidence type="ECO:0000256" key="1">
    <source>
        <dbReference type="ARBA" id="ARBA00008857"/>
    </source>
</evidence>
<accession>A0A1H2TVW0</accession>
<dbReference type="Pfam" id="PF17293">
    <property type="entry name" value="Arm-DNA-bind_5"/>
    <property type="match status" value="1"/>
</dbReference>
<organism evidence="5 6">
    <name type="scientific">Lutibacter oricola</name>
    <dbReference type="NCBI Taxonomy" id="762486"/>
    <lineage>
        <taxon>Bacteria</taxon>
        <taxon>Pseudomonadati</taxon>
        <taxon>Bacteroidota</taxon>
        <taxon>Flavobacteriia</taxon>
        <taxon>Flavobacteriales</taxon>
        <taxon>Flavobacteriaceae</taxon>
        <taxon>Lutibacter</taxon>
    </lineage>
</organism>
<dbReference type="PANTHER" id="PTHR30349">
    <property type="entry name" value="PHAGE INTEGRASE-RELATED"/>
    <property type="match status" value="1"/>
</dbReference>
<reference evidence="5 6" key="1">
    <citation type="submission" date="2016-10" db="EMBL/GenBank/DDBJ databases">
        <authorList>
            <person name="de Groot N.N."/>
        </authorList>
    </citation>
    <scope>NUCLEOTIDE SEQUENCE [LARGE SCALE GENOMIC DNA]</scope>
    <source>
        <strain evidence="5 6">DSM 24956</strain>
    </source>
</reference>
<evidence type="ECO:0000256" key="3">
    <source>
        <dbReference type="ARBA" id="ARBA00023172"/>
    </source>
</evidence>
<keyword evidence="3" id="KW-0233">DNA recombination</keyword>
<dbReference type="STRING" id="762486.SAMN05444411_101823"/>
<dbReference type="OrthoDB" id="1068680at2"/>
<dbReference type="InterPro" id="IPR013762">
    <property type="entry name" value="Integrase-like_cat_sf"/>
</dbReference>
<dbReference type="PANTHER" id="PTHR30349:SF64">
    <property type="entry name" value="PROPHAGE INTEGRASE INTD-RELATED"/>
    <property type="match status" value="1"/>
</dbReference>
<dbReference type="SUPFAM" id="SSF56349">
    <property type="entry name" value="DNA breaking-rejoining enzymes"/>
    <property type="match status" value="1"/>
</dbReference>
<dbReference type="GO" id="GO:0006310">
    <property type="term" value="P:DNA recombination"/>
    <property type="evidence" value="ECO:0007669"/>
    <property type="project" value="UniProtKB-KW"/>
</dbReference>
<dbReference type="Pfam" id="PF00589">
    <property type="entry name" value="Phage_integrase"/>
    <property type="match status" value="1"/>
</dbReference>
<proteinExistence type="inferred from homology"/>
<dbReference type="EMBL" id="FNNJ01000001">
    <property type="protein sequence ID" value="SDW48022.1"/>
    <property type="molecule type" value="Genomic_DNA"/>
</dbReference>
<keyword evidence="2" id="KW-0238">DNA-binding</keyword>
<sequence>MKTQNTFSILIWINASRAKNNEADLFARITVNQKRVNISLKRKVLLESWDKSKSKIKGNSQEARVINNYIDQTQASIFKAYQELVNERKLITAEAIKARFLGTDQQYYSLQNIIDYHNTNFAHKLNKATLGLYKTTQSYLMEFVLKEYKTSDIYLRDLNYSFVVQFDNFLRGYKLSRNKKRIGNNTIIKHIQRLRKMVTMAFHMEWIERDPFVKYKPSFIKKEREFLSKEELESIENYSTDIERLDLVKDLFIFSSYTGIAYVDIMKLKKDNVVFGIDGNKWIITKRQKTNTPVKIPILDQAQYLIDKYRNNERAALNGTVFPALSNQKLNSYLKEIADACKIKKNLTFHMARHTFATTVTLTNGVPIETVSKILGHTKIATTQIYARVIERKVSDDMNALKVLLNTKSEQGSEVVQKKSNS</sequence>
<dbReference type="Proteomes" id="UP000199595">
    <property type="component" value="Unassembled WGS sequence"/>
</dbReference>
<evidence type="ECO:0000256" key="2">
    <source>
        <dbReference type="ARBA" id="ARBA00023125"/>
    </source>
</evidence>
<dbReference type="Gene3D" id="1.10.443.10">
    <property type="entry name" value="Intergrase catalytic core"/>
    <property type="match status" value="1"/>
</dbReference>
<dbReference type="InterPro" id="IPR035386">
    <property type="entry name" value="Arm-DNA-bind_5"/>
</dbReference>
<feature type="domain" description="Tyr recombinase" evidence="4">
    <location>
        <begin position="222"/>
        <end position="399"/>
    </location>
</feature>
<dbReference type="InterPro" id="IPR010998">
    <property type="entry name" value="Integrase_recombinase_N"/>
</dbReference>
<protein>
    <submittedName>
        <fullName evidence="5">Site-specific recombinase XerD</fullName>
    </submittedName>
</protein>
<dbReference type="RefSeq" id="WP_090119991.1">
    <property type="nucleotide sequence ID" value="NZ_FNNJ01000001.1"/>
</dbReference>
<dbReference type="GO" id="GO:0015074">
    <property type="term" value="P:DNA integration"/>
    <property type="evidence" value="ECO:0007669"/>
    <property type="project" value="InterPro"/>
</dbReference>
<evidence type="ECO:0000313" key="6">
    <source>
        <dbReference type="Proteomes" id="UP000199595"/>
    </source>
</evidence>
<name>A0A1H2TVW0_9FLAO</name>
<comment type="similarity">
    <text evidence="1">Belongs to the 'phage' integrase family.</text>
</comment>
<dbReference type="InterPro" id="IPR011010">
    <property type="entry name" value="DNA_brk_join_enz"/>
</dbReference>
<dbReference type="GO" id="GO:0003677">
    <property type="term" value="F:DNA binding"/>
    <property type="evidence" value="ECO:0007669"/>
    <property type="project" value="UniProtKB-KW"/>
</dbReference>
<evidence type="ECO:0000259" key="4">
    <source>
        <dbReference type="PROSITE" id="PS51898"/>
    </source>
</evidence>
<evidence type="ECO:0000313" key="5">
    <source>
        <dbReference type="EMBL" id="SDW48022.1"/>
    </source>
</evidence>
<dbReference type="Gene3D" id="1.10.150.130">
    <property type="match status" value="1"/>
</dbReference>
<dbReference type="PROSITE" id="PS51898">
    <property type="entry name" value="TYR_RECOMBINASE"/>
    <property type="match status" value="1"/>
</dbReference>
<gene>
    <name evidence="5" type="ORF">SAMN05444411_101823</name>
</gene>
<keyword evidence="6" id="KW-1185">Reference proteome</keyword>
<dbReference type="AlphaFoldDB" id="A0A1H2TVW0"/>
<dbReference type="InterPro" id="IPR050090">
    <property type="entry name" value="Tyrosine_recombinase_XerCD"/>
</dbReference>
<dbReference type="InterPro" id="IPR025269">
    <property type="entry name" value="SAM-like_dom"/>
</dbReference>
<dbReference type="CDD" id="cd01185">
    <property type="entry name" value="INTN1_C_like"/>
    <property type="match status" value="1"/>
</dbReference>
<dbReference type="Pfam" id="PF13102">
    <property type="entry name" value="Phage_int_SAM_5"/>
    <property type="match status" value="1"/>
</dbReference>